<proteinExistence type="predicted"/>
<evidence type="ECO:0000313" key="2">
    <source>
        <dbReference type="WBParaSite" id="ES5_v2.g14826.t1"/>
    </source>
</evidence>
<name>A0AC34FC90_9BILA</name>
<accession>A0AC34FC90</accession>
<dbReference type="Proteomes" id="UP000887579">
    <property type="component" value="Unplaced"/>
</dbReference>
<sequence>MVSEDNDTEVPKEEIPSKKESSTEENLSTNVTNNQKAALEESLRMQIKNLPKFLQFQQLKKLLTKHLPSVQYRKLKICEDNAYVSFLNVEGLQEALKVFDGFEIKGKTLSTKHVPEESIVERKPQSPKSLKTAKELTTPLADLPYDQQLEQKQKTSIKVALNLKKQCISNGIYSARQWSVEHLVKEILPSSVQEHYRNKAEHTCGYDVNGEICVGFVATRLQDKQLTTVPIYDCPHLRKNTLNVNRAFEEYIRKSGLPPFHEFDRNGFWRSLLIRDFLADCMVVVNVFPFEEQEVFEKVKKELIEVFMPDEPISTKDFRVTSLYIAVQRNASDEPKLEMLAAEHTCGYDVNGEICVGFVATRLQDKQLTTVPIYDCPHLRKNTLNVNRAFEEYIRKSGTPYVYERLFNIKFRISPNTFFQTNTLTTEVLYTAIGDALGLPNPEALVRLPAIVGEKEKPSKNDGGDEPVAKKPKIEAKNEEEEGSNGNMEEEKKEETTILEIKNKNTAEEAAKKRILLLDICCGAGTIGLSLAKRVEKATAQGKFNGIFGLLGVELINEAVVDADLNARDNHLKSNTFRYIPGKAEAIFSSLDYFAPDCFKENSKTPELKAGEIVGVLDPPRAVVDAELNARDNHLKSNTFRYIPGKAEAIFSSLDYFAPDCFKENSKTPELKAGEIVGVLDPPRAGMNDKVIIGCRKLEEMKRLVYVSCDPNAALKNIIDLCRPKSKKYEGSPFTVTSIQPVDMFPLTTHFEWVIQLDR</sequence>
<protein>
    <submittedName>
        <fullName evidence="2">tRNA (uracil(54)-C(5))-methyltransferase</fullName>
    </submittedName>
</protein>
<evidence type="ECO:0000313" key="1">
    <source>
        <dbReference type="Proteomes" id="UP000887579"/>
    </source>
</evidence>
<reference evidence="2" key="1">
    <citation type="submission" date="2022-11" db="UniProtKB">
        <authorList>
            <consortium name="WormBaseParasite"/>
        </authorList>
    </citation>
    <scope>IDENTIFICATION</scope>
</reference>
<dbReference type="WBParaSite" id="ES5_v2.g14826.t1">
    <property type="protein sequence ID" value="ES5_v2.g14826.t1"/>
    <property type="gene ID" value="ES5_v2.g14826"/>
</dbReference>
<organism evidence="1 2">
    <name type="scientific">Panagrolaimus sp. ES5</name>
    <dbReference type="NCBI Taxonomy" id="591445"/>
    <lineage>
        <taxon>Eukaryota</taxon>
        <taxon>Metazoa</taxon>
        <taxon>Ecdysozoa</taxon>
        <taxon>Nematoda</taxon>
        <taxon>Chromadorea</taxon>
        <taxon>Rhabditida</taxon>
        <taxon>Tylenchina</taxon>
        <taxon>Panagrolaimomorpha</taxon>
        <taxon>Panagrolaimoidea</taxon>
        <taxon>Panagrolaimidae</taxon>
        <taxon>Panagrolaimus</taxon>
    </lineage>
</organism>